<evidence type="ECO:0000256" key="2">
    <source>
        <dbReference type="SAM" id="SignalP"/>
    </source>
</evidence>
<feature type="signal peptide" evidence="2">
    <location>
        <begin position="1"/>
        <end position="23"/>
    </location>
</feature>
<dbReference type="AlphaFoldDB" id="D9QG20"/>
<name>D9QG20_BRESC</name>
<dbReference type="BioCyc" id="BSUB633149:G1GM8-3271-MONOMER"/>
<dbReference type="OrthoDB" id="9805301at2"/>
<evidence type="ECO:0000259" key="3">
    <source>
        <dbReference type="Pfam" id="PF01569"/>
    </source>
</evidence>
<dbReference type="InParanoid" id="D9QG20"/>
<evidence type="ECO:0000313" key="4">
    <source>
        <dbReference type="EMBL" id="ADL02562.1"/>
    </source>
</evidence>
<keyword evidence="5" id="KW-1185">Reference proteome</keyword>
<dbReference type="STRING" id="633149.Bresu_3256"/>
<dbReference type="eggNOG" id="COG0671">
    <property type="taxonomic scope" value="Bacteria"/>
</dbReference>
<proteinExistence type="inferred from homology"/>
<dbReference type="PRINTS" id="PR00483">
    <property type="entry name" value="BACPHPHTASE"/>
</dbReference>
<dbReference type="GO" id="GO:0030288">
    <property type="term" value="C:outer membrane-bounded periplasmic space"/>
    <property type="evidence" value="ECO:0007669"/>
    <property type="project" value="InterPro"/>
</dbReference>
<dbReference type="SUPFAM" id="SSF48317">
    <property type="entry name" value="Acid phosphatase/Vanadium-dependent haloperoxidase"/>
    <property type="match status" value="1"/>
</dbReference>
<dbReference type="InterPro" id="IPR036938">
    <property type="entry name" value="PAP2/HPO_sf"/>
</dbReference>
<dbReference type="GO" id="GO:0003993">
    <property type="term" value="F:acid phosphatase activity"/>
    <property type="evidence" value="ECO:0007669"/>
    <property type="project" value="UniProtKB-EC"/>
</dbReference>
<comment type="similarity">
    <text evidence="1">Belongs to the class A bacterial acid phosphatase family.</text>
</comment>
<dbReference type="Pfam" id="PF01569">
    <property type="entry name" value="PAP2"/>
    <property type="match status" value="1"/>
</dbReference>
<gene>
    <name evidence="4" type="ordered locus">Bresu_3256</name>
</gene>
<dbReference type="InterPro" id="IPR001011">
    <property type="entry name" value="Acid_Pase_classA_bac"/>
</dbReference>
<accession>D9QG20</accession>
<dbReference type="InterPro" id="IPR000326">
    <property type="entry name" value="PAP2/HPO"/>
</dbReference>
<organism evidence="4 5">
    <name type="scientific">Brevundimonas subvibrioides (strain ATCC 15264 / DSM 4735 / LMG 14903 / NBRC 16000 / CB 81)</name>
    <name type="common">Caulobacter subvibrioides</name>
    <dbReference type="NCBI Taxonomy" id="633149"/>
    <lineage>
        <taxon>Bacteria</taxon>
        <taxon>Pseudomonadati</taxon>
        <taxon>Pseudomonadota</taxon>
        <taxon>Alphaproteobacteria</taxon>
        <taxon>Caulobacterales</taxon>
        <taxon>Caulobacteraceae</taxon>
        <taxon>Brevundimonas</taxon>
    </lineage>
</organism>
<dbReference type="EC" id="3.1.3.2" evidence="1"/>
<dbReference type="RefSeq" id="WP_013270662.1">
    <property type="nucleotide sequence ID" value="NC_014375.1"/>
</dbReference>
<dbReference type="PIRSF" id="PIRSF000897">
    <property type="entry name" value="Acid_Ptase_ClsA"/>
    <property type="match status" value="1"/>
</dbReference>
<sequence>MKRLAVAAVVALGGLAGACAAQAPSAMQATATTPTGFLDATVLQALVDAVPPPPVEGSPAALADAAGSQRMRALEDTDRWTLAIRHAELRPTIAISHFDCLLGTRLTPEQAPSLIALLDRVLIDANAAAELGKARAFRARPVGDDPDRRSCQVVSAAGRASASYPSGSASVGAAYGEVIAALAPDRAAEAREMGRQIGISRLVCGMHYPSDVEAGRVLGEAVVRAEAADPGYQASMAAARADLDRARAAGLSSPACAAERLALAAPLP</sequence>
<evidence type="ECO:0000256" key="1">
    <source>
        <dbReference type="PIRNR" id="PIRNR000897"/>
    </source>
</evidence>
<evidence type="ECO:0000313" key="5">
    <source>
        <dbReference type="Proteomes" id="UP000002696"/>
    </source>
</evidence>
<keyword evidence="1" id="KW-0378">Hydrolase</keyword>
<dbReference type="PROSITE" id="PS51257">
    <property type="entry name" value="PROKAR_LIPOPROTEIN"/>
    <property type="match status" value="1"/>
</dbReference>
<dbReference type="KEGG" id="bsb:Bresu_3256"/>
<feature type="domain" description="Phosphatidic acid phosphatase type 2/haloperoxidase" evidence="3">
    <location>
        <begin position="126"/>
        <end position="225"/>
    </location>
</feature>
<dbReference type="Proteomes" id="UP000002696">
    <property type="component" value="Chromosome"/>
</dbReference>
<comment type="catalytic activity">
    <reaction evidence="1">
        <text>a phosphate monoester + H2O = an alcohol + phosphate</text>
        <dbReference type="Rhea" id="RHEA:15017"/>
        <dbReference type="ChEBI" id="CHEBI:15377"/>
        <dbReference type="ChEBI" id="CHEBI:30879"/>
        <dbReference type="ChEBI" id="CHEBI:43474"/>
        <dbReference type="ChEBI" id="CHEBI:67140"/>
        <dbReference type="EC" id="3.1.3.2"/>
    </reaction>
</comment>
<keyword evidence="2" id="KW-0732">Signal</keyword>
<feature type="chain" id="PRO_5003126714" description="Acid phosphatase" evidence="2">
    <location>
        <begin position="24"/>
        <end position="268"/>
    </location>
</feature>
<dbReference type="EMBL" id="CP002102">
    <property type="protein sequence ID" value="ADL02562.1"/>
    <property type="molecule type" value="Genomic_DNA"/>
</dbReference>
<dbReference type="Gene3D" id="1.20.144.10">
    <property type="entry name" value="Phosphatidic acid phosphatase type 2/haloperoxidase"/>
    <property type="match status" value="1"/>
</dbReference>
<protein>
    <recommendedName>
        <fullName evidence="1">Acid phosphatase</fullName>
        <ecNumber evidence="1">3.1.3.2</ecNumber>
    </recommendedName>
</protein>
<dbReference type="HOGENOM" id="CLU_079861_0_0_5"/>
<reference evidence="5" key="1">
    <citation type="journal article" date="2011" name="J. Bacteriol.">
        <title>Genome sequences of eight morphologically diverse alphaproteobacteria.</title>
        <authorList>
            <consortium name="US DOE Joint Genome Institute"/>
            <person name="Brown P.J."/>
            <person name="Kysela D.T."/>
            <person name="Buechlein A."/>
            <person name="Hemmerich C."/>
            <person name="Brun Y.V."/>
        </authorList>
    </citation>
    <scope>NUCLEOTIDE SEQUENCE [LARGE SCALE GENOMIC DNA]</scope>
    <source>
        <strain evidence="5">ATCC 15264 / DSM 4735 / LMG 14903 / NBRC 16000 / CB 81</strain>
    </source>
</reference>